<gene>
    <name evidence="2" type="ORF">J3R73_004394</name>
</gene>
<keyword evidence="1" id="KW-1133">Transmembrane helix</keyword>
<evidence type="ECO:0000256" key="1">
    <source>
        <dbReference type="SAM" id="Phobius"/>
    </source>
</evidence>
<dbReference type="Proteomes" id="UP001237448">
    <property type="component" value="Unassembled WGS sequence"/>
</dbReference>
<comment type="caution">
    <text evidence="2">The sequence shown here is derived from an EMBL/GenBank/DDBJ whole genome shotgun (WGS) entry which is preliminary data.</text>
</comment>
<sequence length="56" mass="6621">MKYVLLLIPCVLALLTPLYNRVDPVLFGLPFFYWYLLLLVPLSSLFVYLAWKVESR</sequence>
<dbReference type="EMBL" id="JAUSVK010000001">
    <property type="protein sequence ID" value="MDQ0394602.1"/>
    <property type="molecule type" value="Genomic_DNA"/>
</dbReference>
<keyword evidence="1" id="KW-0472">Membrane</keyword>
<evidence type="ECO:0000313" key="3">
    <source>
        <dbReference type="Proteomes" id="UP001237448"/>
    </source>
</evidence>
<reference evidence="2 3" key="1">
    <citation type="submission" date="2023-07" db="EMBL/GenBank/DDBJ databases">
        <title>Genomic Encyclopedia of Type Strains, Phase IV (KMG-IV): sequencing the most valuable type-strain genomes for metagenomic binning, comparative biology and taxonomic classification.</title>
        <authorList>
            <person name="Goeker M."/>
        </authorList>
    </citation>
    <scope>NUCLEOTIDE SEQUENCE [LARGE SCALE GENOMIC DNA]</scope>
    <source>
        <strain evidence="2 3">DSM 5896</strain>
    </source>
</reference>
<keyword evidence="1" id="KW-0812">Transmembrane</keyword>
<dbReference type="RefSeq" id="WP_307431996.1">
    <property type="nucleotide sequence ID" value="NZ_JAUSVK010000001.1"/>
</dbReference>
<name>A0ABU0FJ11_9HYPH</name>
<evidence type="ECO:0008006" key="4">
    <source>
        <dbReference type="Google" id="ProtNLM"/>
    </source>
</evidence>
<keyword evidence="3" id="KW-1185">Reference proteome</keyword>
<accession>A0ABU0FJ11</accession>
<dbReference type="InterPro" id="IPR021741">
    <property type="entry name" value="DUF3311"/>
</dbReference>
<dbReference type="Pfam" id="PF11755">
    <property type="entry name" value="DUF3311"/>
    <property type="match status" value="1"/>
</dbReference>
<organism evidence="2 3">
    <name type="scientific">Labrys monachus</name>
    <dbReference type="NCBI Taxonomy" id="217067"/>
    <lineage>
        <taxon>Bacteria</taxon>
        <taxon>Pseudomonadati</taxon>
        <taxon>Pseudomonadota</taxon>
        <taxon>Alphaproteobacteria</taxon>
        <taxon>Hyphomicrobiales</taxon>
        <taxon>Xanthobacteraceae</taxon>
        <taxon>Labrys</taxon>
    </lineage>
</organism>
<proteinExistence type="predicted"/>
<evidence type="ECO:0000313" key="2">
    <source>
        <dbReference type="EMBL" id="MDQ0394602.1"/>
    </source>
</evidence>
<feature type="transmembrane region" description="Helical" evidence="1">
    <location>
        <begin position="30"/>
        <end position="51"/>
    </location>
</feature>
<protein>
    <recommendedName>
        <fullName evidence="4">DUF3311 domain-containing protein</fullName>
    </recommendedName>
</protein>